<sequence>MLEFKHESERLDVFYSSLMDKNTNYQNVLIMLHGNAAVDSGFGINKAMLIENMHERSVIALRTVYDAVSSSGELFKVNITKQMILAARNAHSCCHEELKVKKKIIEKKSEE</sequence>
<protein>
    <submittedName>
        <fullName evidence="1">Uncharacterized protein</fullName>
    </submittedName>
</protein>
<dbReference type="EMBL" id="BGPR01022866">
    <property type="protein sequence ID" value="GBN89587.1"/>
    <property type="molecule type" value="Genomic_DNA"/>
</dbReference>
<proteinExistence type="predicted"/>
<accession>A0A4Y2SN55</accession>
<gene>
    <name evidence="1" type="ORF">AVEN_75221_1</name>
</gene>
<reference evidence="1 2" key="1">
    <citation type="journal article" date="2019" name="Sci. Rep.">
        <title>Orb-weaving spider Araneus ventricosus genome elucidates the spidroin gene catalogue.</title>
        <authorList>
            <person name="Kono N."/>
            <person name="Nakamura H."/>
            <person name="Ohtoshi R."/>
            <person name="Moran D.A.P."/>
            <person name="Shinohara A."/>
            <person name="Yoshida Y."/>
            <person name="Fujiwara M."/>
            <person name="Mori M."/>
            <person name="Tomita M."/>
            <person name="Arakawa K."/>
        </authorList>
    </citation>
    <scope>NUCLEOTIDE SEQUENCE [LARGE SCALE GENOMIC DNA]</scope>
</reference>
<dbReference type="OrthoDB" id="6435013at2759"/>
<keyword evidence="2" id="KW-1185">Reference proteome</keyword>
<evidence type="ECO:0000313" key="1">
    <source>
        <dbReference type="EMBL" id="GBN89587.1"/>
    </source>
</evidence>
<evidence type="ECO:0000313" key="2">
    <source>
        <dbReference type="Proteomes" id="UP000499080"/>
    </source>
</evidence>
<dbReference type="Proteomes" id="UP000499080">
    <property type="component" value="Unassembled WGS sequence"/>
</dbReference>
<dbReference type="AlphaFoldDB" id="A0A4Y2SN55"/>
<organism evidence="1 2">
    <name type="scientific">Araneus ventricosus</name>
    <name type="common">Orbweaver spider</name>
    <name type="synonym">Epeira ventricosa</name>
    <dbReference type="NCBI Taxonomy" id="182803"/>
    <lineage>
        <taxon>Eukaryota</taxon>
        <taxon>Metazoa</taxon>
        <taxon>Ecdysozoa</taxon>
        <taxon>Arthropoda</taxon>
        <taxon>Chelicerata</taxon>
        <taxon>Arachnida</taxon>
        <taxon>Araneae</taxon>
        <taxon>Araneomorphae</taxon>
        <taxon>Entelegynae</taxon>
        <taxon>Araneoidea</taxon>
        <taxon>Araneidae</taxon>
        <taxon>Araneus</taxon>
    </lineage>
</organism>
<comment type="caution">
    <text evidence="1">The sequence shown here is derived from an EMBL/GenBank/DDBJ whole genome shotgun (WGS) entry which is preliminary data.</text>
</comment>
<name>A0A4Y2SN55_ARAVE</name>